<comment type="caution">
    <text evidence="6">The sequence shown here is derived from an EMBL/GenBank/DDBJ whole genome shotgun (WGS) entry which is preliminary data.</text>
</comment>
<reference evidence="6 7" key="1">
    <citation type="journal article" date="2016" name="Genome Announc.">
        <title>Genome Sequence of Madurella mycetomatis mm55, Isolated from a Human Mycetoma Case in Sudan.</title>
        <authorList>
            <person name="Smit S."/>
            <person name="Derks M.F."/>
            <person name="Bervoets S."/>
            <person name="Fahal A."/>
            <person name="van Leeuwen W."/>
            <person name="van Belkum A."/>
            <person name="van de Sande W.W."/>
        </authorList>
    </citation>
    <scope>NUCLEOTIDE SEQUENCE [LARGE SCALE GENOMIC DNA]</scope>
    <source>
        <strain evidence="7">mm55</strain>
    </source>
</reference>
<dbReference type="AlphaFoldDB" id="A0A175W2E8"/>
<feature type="domain" description="CENP-V/GFA" evidence="5">
    <location>
        <begin position="17"/>
        <end position="135"/>
    </location>
</feature>
<dbReference type="Pfam" id="PF04828">
    <property type="entry name" value="GFA"/>
    <property type="match status" value="1"/>
</dbReference>
<comment type="similarity">
    <text evidence="1">Belongs to the Gfa family.</text>
</comment>
<dbReference type="SUPFAM" id="SSF51316">
    <property type="entry name" value="Mss4-like"/>
    <property type="match status" value="2"/>
</dbReference>
<dbReference type="PROSITE" id="PS51891">
    <property type="entry name" value="CENP_V_GFA"/>
    <property type="match status" value="1"/>
</dbReference>
<evidence type="ECO:0000256" key="3">
    <source>
        <dbReference type="ARBA" id="ARBA00022833"/>
    </source>
</evidence>
<accession>A0A175W2E8</accession>
<evidence type="ECO:0000256" key="4">
    <source>
        <dbReference type="ARBA" id="ARBA00023239"/>
    </source>
</evidence>
<name>A0A175W2E8_9PEZI</name>
<keyword evidence="2" id="KW-0479">Metal-binding</keyword>
<sequence>MSAPTSTPTDVANTVTLKAQCLCRAHSFSTPVPFASLPLKASSCHCTSCRHVTGALRSCDIPWPGPTTTDIARSGLQRYAHSARVNVLFCRQCGTGMFFEEVADGEVPRRYGVFTGVVDFEVNGDASGLRLVAYEDHIFVGDTLDGGSAAWLRSMNGDAGDRTRVWLGGREKSQEVPADAQWPPVSDLPAYAADLKAAEGDKGIVPIRCHCRGVDFSLRAGQAQREFAELQQKGEKLPWIVDPVTHKLIGGLDGCNSCRIWSGSEVFNWTFSLVKHLSFAGGESGGFPLDAAELQAAVEAKDGRQRDPRFGTLALYASSPDVQRYFCSRCSASVFYAVNDRPELLDVAVGVLDSPDGARAERVISWAFGGDVVWRSDMVGSWREGLLHAVEKESEQWRIERGYPKNWLRVASEQAAKKPEAEAK</sequence>
<dbReference type="Gene3D" id="3.90.1590.10">
    <property type="entry name" value="glutathione-dependent formaldehyde- activating enzyme (gfa)"/>
    <property type="match status" value="2"/>
</dbReference>
<organism evidence="6 7">
    <name type="scientific">Madurella mycetomatis</name>
    <dbReference type="NCBI Taxonomy" id="100816"/>
    <lineage>
        <taxon>Eukaryota</taxon>
        <taxon>Fungi</taxon>
        <taxon>Dikarya</taxon>
        <taxon>Ascomycota</taxon>
        <taxon>Pezizomycotina</taxon>
        <taxon>Sordariomycetes</taxon>
        <taxon>Sordariomycetidae</taxon>
        <taxon>Sordariales</taxon>
        <taxon>Sordariales incertae sedis</taxon>
        <taxon>Madurella</taxon>
    </lineage>
</organism>
<evidence type="ECO:0000259" key="5">
    <source>
        <dbReference type="PROSITE" id="PS51891"/>
    </source>
</evidence>
<dbReference type="Proteomes" id="UP000078237">
    <property type="component" value="Unassembled WGS sequence"/>
</dbReference>
<proteinExistence type="inferred from homology"/>
<protein>
    <recommendedName>
        <fullName evidence="5">CENP-V/GFA domain-containing protein</fullName>
    </recommendedName>
</protein>
<dbReference type="InterPro" id="IPR006913">
    <property type="entry name" value="CENP-V/GFA"/>
</dbReference>
<evidence type="ECO:0000313" key="7">
    <source>
        <dbReference type="Proteomes" id="UP000078237"/>
    </source>
</evidence>
<dbReference type="EMBL" id="LCTW02000152">
    <property type="protein sequence ID" value="KXX77629.1"/>
    <property type="molecule type" value="Genomic_DNA"/>
</dbReference>
<keyword evidence="3" id="KW-0862">Zinc</keyword>
<dbReference type="OrthoDB" id="5422068at2759"/>
<dbReference type="VEuPathDB" id="FungiDB:MMYC01_206124"/>
<keyword evidence="7" id="KW-1185">Reference proteome</keyword>
<evidence type="ECO:0000313" key="6">
    <source>
        <dbReference type="EMBL" id="KXX77629.1"/>
    </source>
</evidence>
<dbReference type="PANTHER" id="PTHR33337:SF31">
    <property type="entry name" value="DUF636 DOMAIN PROTEIN (AFU_ORTHOLOGUE AFUA_2G12650)"/>
    <property type="match status" value="1"/>
</dbReference>
<evidence type="ECO:0000256" key="1">
    <source>
        <dbReference type="ARBA" id="ARBA00005495"/>
    </source>
</evidence>
<dbReference type="PANTHER" id="PTHR33337">
    <property type="entry name" value="GFA DOMAIN-CONTAINING PROTEIN"/>
    <property type="match status" value="1"/>
</dbReference>
<gene>
    <name evidence="6" type="ORF">MMYC01_206124</name>
</gene>
<dbReference type="InterPro" id="IPR011057">
    <property type="entry name" value="Mss4-like_sf"/>
</dbReference>
<keyword evidence="4" id="KW-0456">Lyase</keyword>
<evidence type="ECO:0000256" key="2">
    <source>
        <dbReference type="ARBA" id="ARBA00022723"/>
    </source>
</evidence>
<dbReference type="GO" id="GO:0016846">
    <property type="term" value="F:carbon-sulfur lyase activity"/>
    <property type="evidence" value="ECO:0007669"/>
    <property type="project" value="InterPro"/>
</dbReference>
<dbReference type="GO" id="GO:0046872">
    <property type="term" value="F:metal ion binding"/>
    <property type="evidence" value="ECO:0007669"/>
    <property type="project" value="UniProtKB-KW"/>
</dbReference>